<keyword evidence="5" id="KW-1185">Reference proteome</keyword>
<dbReference type="NCBIfam" id="TIGR00741">
    <property type="entry name" value="yfiA"/>
    <property type="match status" value="1"/>
</dbReference>
<accession>A0ABS1CA20</accession>
<dbReference type="InterPro" id="IPR003489">
    <property type="entry name" value="RHF/RaiA"/>
</dbReference>
<protein>
    <recommendedName>
        <fullName evidence="2">Ribosome hibernation promoting factor</fullName>
        <shortName evidence="2">HPF</shortName>
    </recommendedName>
</protein>
<dbReference type="Gene3D" id="3.30.505.50">
    <property type="entry name" value="Sigma 54 modulation/S30EA ribosomal protein, C-terminal domain"/>
    <property type="match status" value="1"/>
</dbReference>
<dbReference type="InterPro" id="IPR032528">
    <property type="entry name" value="Ribosom_S30AE_C"/>
</dbReference>
<dbReference type="InterPro" id="IPR036567">
    <property type="entry name" value="RHF-like"/>
</dbReference>
<keyword evidence="2" id="KW-0963">Cytoplasm</keyword>
<comment type="similarity">
    <text evidence="2">Belongs to the HPF/YfiA ribosome-associated protein family. Long HPF subfamily.</text>
</comment>
<dbReference type="RefSeq" id="WP_201275833.1">
    <property type="nucleotide sequence ID" value="NZ_JACVDA010000018.1"/>
</dbReference>
<dbReference type="PANTHER" id="PTHR33231">
    <property type="entry name" value="30S RIBOSOMAL PROTEIN"/>
    <property type="match status" value="1"/>
</dbReference>
<comment type="function">
    <text evidence="2">Required for dimerization of active 70S ribosomes into 100S ribosomes in stationary phase; 100S ribosomes are translationally inactive and sometimes present during exponential growth.</text>
</comment>
<dbReference type="Pfam" id="PF16321">
    <property type="entry name" value="Ribosom_S30AE_C"/>
    <property type="match status" value="1"/>
</dbReference>
<comment type="subunit">
    <text evidence="2">Interacts with 100S ribosomes.</text>
</comment>
<evidence type="ECO:0000313" key="5">
    <source>
        <dbReference type="Proteomes" id="UP000823123"/>
    </source>
</evidence>
<dbReference type="HAMAP" id="MF_00839">
    <property type="entry name" value="HPF"/>
    <property type="match status" value="1"/>
</dbReference>
<comment type="subcellular location">
    <subcellularLocation>
        <location evidence="2">Cytoplasm</location>
    </subcellularLocation>
</comment>
<dbReference type="SUPFAM" id="SSF69754">
    <property type="entry name" value="Ribosome binding protein Y (YfiA homologue)"/>
    <property type="match status" value="1"/>
</dbReference>
<reference evidence="4 5" key="1">
    <citation type="submission" date="2020-09" db="EMBL/GenBank/DDBJ databases">
        <title>Parvimonas S3374 sp. nov.</title>
        <authorList>
            <person name="Buhl M."/>
        </authorList>
    </citation>
    <scope>NUCLEOTIDE SEQUENCE [LARGE SCALE GENOMIC DNA]</scope>
    <source>
        <strain evidence="4 5">S3374</strain>
    </source>
</reference>
<dbReference type="InterPro" id="IPR050574">
    <property type="entry name" value="HPF/YfiA_ribosome-assoc"/>
</dbReference>
<dbReference type="CDD" id="cd00552">
    <property type="entry name" value="RaiA"/>
    <property type="match status" value="1"/>
</dbReference>
<evidence type="ECO:0000259" key="3">
    <source>
        <dbReference type="Pfam" id="PF16321"/>
    </source>
</evidence>
<feature type="domain" description="Sigma 54 modulation/S30EA ribosomal protein C-terminal" evidence="3">
    <location>
        <begin position="115"/>
        <end position="171"/>
    </location>
</feature>
<dbReference type="EMBL" id="JACVDA010000018">
    <property type="protein sequence ID" value="MBK1468957.1"/>
    <property type="molecule type" value="Genomic_DNA"/>
</dbReference>
<dbReference type="Pfam" id="PF02482">
    <property type="entry name" value="Ribosomal_S30AE"/>
    <property type="match status" value="1"/>
</dbReference>
<keyword evidence="1 2" id="KW-0810">Translation regulation</keyword>
<gene>
    <name evidence="4" type="primary">raiA</name>
    <name evidence="2" type="synonym">hpf</name>
    <name evidence="4" type="ORF">IBJ83_06465</name>
</gene>
<evidence type="ECO:0000256" key="2">
    <source>
        <dbReference type="HAMAP-Rule" id="MF_00839"/>
    </source>
</evidence>
<dbReference type="Gene3D" id="3.30.160.100">
    <property type="entry name" value="Ribosome hibernation promotion factor-like"/>
    <property type="match status" value="1"/>
</dbReference>
<organism evidence="4 5">
    <name type="scientific">Parvimonas parva</name>
    <dbReference type="NCBI Taxonomy" id="2769485"/>
    <lineage>
        <taxon>Bacteria</taxon>
        <taxon>Bacillati</taxon>
        <taxon>Bacillota</taxon>
        <taxon>Tissierellia</taxon>
        <taxon>Tissierellales</taxon>
        <taxon>Peptoniphilaceae</taxon>
        <taxon>Parvimonas</taxon>
    </lineage>
</organism>
<sequence length="175" mass="20510">MKLKFIGKNIEITDALRDITAKKFEKLDKFFSKDIEGKVTYSSVKNNKIFEATIYLPNSTILRAEESTTDMYTSIDIVLDNLERQIRKNKTKLQKKYQALETIRFEKISEPVEDEEESKIVRIKNFDVATMSEEEAILQIELLNHDFFIFKNAKDSKTNVLYKRKDGHYGLIIVE</sequence>
<comment type="caution">
    <text evidence="4">The sequence shown here is derived from an EMBL/GenBank/DDBJ whole genome shotgun (WGS) entry which is preliminary data.</text>
</comment>
<dbReference type="InterPro" id="IPR034694">
    <property type="entry name" value="HPF_long/plastid"/>
</dbReference>
<name>A0ABS1CA20_9FIRM</name>
<dbReference type="InterPro" id="IPR038416">
    <property type="entry name" value="Ribosom_S30AE_C_sf"/>
</dbReference>
<proteinExistence type="inferred from homology"/>
<evidence type="ECO:0000313" key="4">
    <source>
        <dbReference type="EMBL" id="MBK1468957.1"/>
    </source>
</evidence>
<dbReference type="Proteomes" id="UP000823123">
    <property type="component" value="Unassembled WGS sequence"/>
</dbReference>
<dbReference type="PANTHER" id="PTHR33231:SF1">
    <property type="entry name" value="30S RIBOSOMAL PROTEIN"/>
    <property type="match status" value="1"/>
</dbReference>
<evidence type="ECO:0000256" key="1">
    <source>
        <dbReference type="ARBA" id="ARBA00022845"/>
    </source>
</evidence>